<organism evidence="1 2">
    <name type="scientific">Coemansia helicoidea</name>
    <dbReference type="NCBI Taxonomy" id="1286919"/>
    <lineage>
        <taxon>Eukaryota</taxon>
        <taxon>Fungi</taxon>
        <taxon>Fungi incertae sedis</taxon>
        <taxon>Zoopagomycota</taxon>
        <taxon>Kickxellomycotina</taxon>
        <taxon>Kickxellomycetes</taxon>
        <taxon>Kickxellales</taxon>
        <taxon>Kickxellaceae</taxon>
        <taxon>Coemansia</taxon>
    </lineage>
</organism>
<evidence type="ECO:0000313" key="2">
    <source>
        <dbReference type="Proteomes" id="UP001140087"/>
    </source>
</evidence>
<feature type="non-terminal residue" evidence="1">
    <location>
        <position position="243"/>
    </location>
</feature>
<accession>A0ACC1KX85</accession>
<dbReference type="Proteomes" id="UP001140087">
    <property type="component" value="Unassembled WGS sequence"/>
</dbReference>
<name>A0ACC1KX85_9FUNG</name>
<gene>
    <name evidence="1" type="ORF">H4R21_004582</name>
</gene>
<sequence>MDVVADIARLPGLAPGEAISGGIAAQAGSDACLLYRYTGQVLEVRAMDPLALEVPEALATLSTAQLQLNAVEDLEIALVKPVALNGSMQLLVFLRETLSQAGRLCTFNPFTLGIHHISATVPYSPNSISVSAPFCAGQGSSTEWEFAIVCFGLAGGRALVGNLTIGSGGSQLTALKTCTLGKHKCGVTDVCVLQRPDTSGRALIFFGLESGHAVALEYNPFNGGRATHVCTLSGGADLGPVTC</sequence>
<keyword evidence="2" id="KW-1185">Reference proteome</keyword>
<proteinExistence type="predicted"/>
<comment type="caution">
    <text evidence="1">The sequence shown here is derived from an EMBL/GenBank/DDBJ whole genome shotgun (WGS) entry which is preliminary data.</text>
</comment>
<evidence type="ECO:0000313" key="1">
    <source>
        <dbReference type="EMBL" id="KAJ2796768.1"/>
    </source>
</evidence>
<protein>
    <submittedName>
        <fullName evidence="1">Uncharacterized protein</fullName>
    </submittedName>
</protein>
<reference evidence="1" key="1">
    <citation type="submission" date="2022-07" db="EMBL/GenBank/DDBJ databases">
        <title>Phylogenomic reconstructions and comparative analyses of Kickxellomycotina fungi.</title>
        <authorList>
            <person name="Reynolds N.K."/>
            <person name="Stajich J.E."/>
            <person name="Barry K."/>
            <person name="Grigoriev I.V."/>
            <person name="Crous P."/>
            <person name="Smith M.E."/>
        </authorList>
    </citation>
    <scope>NUCLEOTIDE SEQUENCE</scope>
    <source>
        <strain evidence="1">BCRC 34780</strain>
    </source>
</reference>
<dbReference type="EMBL" id="JANBUN010001778">
    <property type="protein sequence ID" value="KAJ2796768.1"/>
    <property type="molecule type" value="Genomic_DNA"/>
</dbReference>